<dbReference type="RefSeq" id="WP_052451792.1">
    <property type="nucleotide sequence ID" value="NZ_CP006880.1"/>
</dbReference>
<dbReference type="Gene3D" id="6.10.250.730">
    <property type="match status" value="1"/>
</dbReference>
<evidence type="ECO:0008006" key="3">
    <source>
        <dbReference type="Google" id="ProtNLM"/>
    </source>
</evidence>
<dbReference type="InterPro" id="IPR010385">
    <property type="entry name" value="DUF982"/>
</dbReference>
<organism evidence="1 2">
    <name type="scientific">Rhizobium gallicum bv. gallicum R602sp</name>
    <dbReference type="NCBI Taxonomy" id="1041138"/>
    <lineage>
        <taxon>Bacteria</taxon>
        <taxon>Pseudomonadati</taxon>
        <taxon>Pseudomonadota</taxon>
        <taxon>Alphaproteobacteria</taxon>
        <taxon>Hyphomicrobiales</taxon>
        <taxon>Rhizobiaceae</taxon>
        <taxon>Rhizobium/Agrobacterium group</taxon>
        <taxon>Rhizobium</taxon>
    </lineage>
</organism>
<dbReference type="KEGG" id="rga:RGR602_PC01162"/>
<proteinExistence type="predicted"/>
<protein>
    <recommendedName>
        <fullName evidence="3">DUF982 domain-containing protein</fullName>
    </recommendedName>
</protein>
<dbReference type="EMBL" id="CP006880">
    <property type="protein sequence ID" value="AJD45192.1"/>
    <property type="molecule type" value="Genomic_DNA"/>
</dbReference>
<dbReference type="Proteomes" id="UP000031368">
    <property type="component" value="Plasmid pRgalR602c"/>
</dbReference>
<dbReference type="HOGENOM" id="CLU_134423_5_0_5"/>
<keyword evidence="1" id="KW-0614">Plasmid</keyword>
<reference evidence="1 2" key="1">
    <citation type="submission" date="2013-11" db="EMBL/GenBank/DDBJ databases">
        <title>Complete genome sequence of Rhizobium gallicum bv. gallicum R602.</title>
        <authorList>
            <person name="Bustos P."/>
            <person name="Santamaria R.I."/>
            <person name="Lozano L."/>
            <person name="Acosta J.L."/>
            <person name="Ormeno-Orrillo E."/>
            <person name="Rogel M.A."/>
            <person name="Romero D."/>
            <person name="Cevallos M.A."/>
            <person name="Martinez-Romero E."/>
            <person name="Gonzalez V."/>
        </authorList>
    </citation>
    <scope>NUCLEOTIDE SEQUENCE [LARGE SCALE GENOMIC DNA]</scope>
    <source>
        <strain evidence="1 2">R602</strain>
        <plasmid evidence="1 2">pRgalR602c</plasmid>
    </source>
</reference>
<keyword evidence="2" id="KW-1185">Reference proteome</keyword>
<geneLocation type="plasmid" evidence="1 2">
    <name>pRgalR602c</name>
</geneLocation>
<sequence>MKRAIWDTPITLEDPVTGIMRTVKTVRQARSMLDRSWPAYHGSQYRRAEQICDDALKGGCDGTKARQAFIAAAVEAHFRLS</sequence>
<evidence type="ECO:0000313" key="2">
    <source>
        <dbReference type="Proteomes" id="UP000031368"/>
    </source>
</evidence>
<dbReference type="AlphaFoldDB" id="A0A0B4XFD3"/>
<accession>A0A0B4XFD3</accession>
<dbReference type="Pfam" id="PF06169">
    <property type="entry name" value="DUF982"/>
    <property type="match status" value="1"/>
</dbReference>
<gene>
    <name evidence="1" type="ORF">RGR602_PC01162</name>
</gene>
<evidence type="ECO:0000313" key="1">
    <source>
        <dbReference type="EMBL" id="AJD45192.1"/>
    </source>
</evidence>
<name>A0A0B4XFD3_9HYPH</name>